<keyword evidence="15" id="KW-1185">Reference proteome</keyword>
<comment type="caution">
    <text evidence="14">The sequence shown here is derived from an EMBL/GenBank/DDBJ whole genome shotgun (WGS) entry which is preliminary data.</text>
</comment>
<keyword evidence="9" id="KW-0686">Riboflavin biosynthesis</keyword>
<dbReference type="Pfam" id="PF00383">
    <property type="entry name" value="dCMP_cyt_deam_1"/>
    <property type="match status" value="1"/>
</dbReference>
<comment type="similarity">
    <text evidence="5">In the C-terminal section; belongs to the HTP reductase family.</text>
</comment>
<dbReference type="STRING" id="1770058.A3840_18760"/>
<comment type="pathway">
    <text evidence="3">Cofactor biosynthesis; riboflavin biosynthesis; 5-amino-6-(D-ribitylamino)uracil from GTP: step 3/4.</text>
</comment>
<dbReference type="Gene3D" id="3.40.140.10">
    <property type="entry name" value="Cytidine Deaminase, domain 2"/>
    <property type="match status" value="1"/>
</dbReference>
<dbReference type="InterPro" id="IPR002125">
    <property type="entry name" value="CMP_dCMP_dom"/>
</dbReference>
<comment type="pathway">
    <text evidence="2">Cofactor biosynthesis; riboflavin biosynthesis; 5-amino-6-(D-ribitylamino)uracil from GTP: step 2/4.</text>
</comment>
<accession>A0A178HLQ1</accession>
<name>A0A178HLQ1_9HYPH</name>
<dbReference type="InterPro" id="IPR016193">
    <property type="entry name" value="Cytidine_deaminase-like"/>
</dbReference>
<dbReference type="NCBIfam" id="TIGR00326">
    <property type="entry name" value="eubact_ribD"/>
    <property type="match status" value="1"/>
</dbReference>
<reference evidence="14 15" key="1">
    <citation type="submission" date="2016-03" db="EMBL/GenBank/DDBJ databases">
        <title>Genome sequencing of Devosia sp. S37.</title>
        <authorList>
            <person name="Mohd Nor M."/>
        </authorList>
    </citation>
    <scope>NUCLEOTIDE SEQUENCE [LARGE SCALE GENOMIC DNA]</scope>
    <source>
        <strain evidence="14 15">S37</strain>
    </source>
</reference>
<dbReference type="PROSITE" id="PS00903">
    <property type="entry name" value="CYT_DCMP_DEAMINASES_1"/>
    <property type="match status" value="1"/>
</dbReference>
<dbReference type="OrthoDB" id="9800865at2"/>
<dbReference type="PROSITE" id="PS51747">
    <property type="entry name" value="CYT_DCMP_DEAMINASES_2"/>
    <property type="match status" value="1"/>
</dbReference>
<evidence type="ECO:0000313" key="14">
    <source>
        <dbReference type="EMBL" id="OAM73015.1"/>
    </source>
</evidence>
<evidence type="ECO:0000256" key="1">
    <source>
        <dbReference type="ARBA" id="ARBA00002151"/>
    </source>
</evidence>
<dbReference type="AlphaFoldDB" id="A0A178HLQ1"/>
<evidence type="ECO:0000256" key="12">
    <source>
        <dbReference type="ARBA" id="ARBA00023268"/>
    </source>
</evidence>
<dbReference type="Proteomes" id="UP000078389">
    <property type="component" value="Unassembled WGS sequence"/>
</dbReference>
<dbReference type="GO" id="GO:0008270">
    <property type="term" value="F:zinc ion binding"/>
    <property type="evidence" value="ECO:0007669"/>
    <property type="project" value="InterPro"/>
</dbReference>
<keyword evidence="12" id="KW-0511">Multifunctional enzyme</keyword>
<keyword evidence="11" id="KW-0862">Zinc</keyword>
<dbReference type="GO" id="GO:0009231">
    <property type="term" value="P:riboflavin biosynthetic process"/>
    <property type="evidence" value="ECO:0007669"/>
    <property type="project" value="UniProtKB-UniPathway"/>
</dbReference>
<dbReference type="Pfam" id="PF01872">
    <property type="entry name" value="RibD_C"/>
    <property type="match status" value="1"/>
</dbReference>
<dbReference type="EC" id="3.5.4.26" evidence="6"/>
<dbReference type="EMBL" id="LVVY01000150">
    <property type="protein sequence ID" value="OAM73015.1"/>
    <property type="molecule type" value="Genomic_DNA"/>
</dbReference>
<dbReference type="SUPFAM" id="SSF53597">
    <property type="entry name" value="Dihydrofolate reductase-like"/>
    <property type="match status" value="1"/>
</dbReference>
<evidence type="ECO:0000256" key="8">
    <source>
        <dbReference type="ARBA" id="ARBA00019930"/>
    </source>
</evidence>
<evidence type="ECO:0000256" key="9">
    <source>
        <dbReference type="ARBA" id="ARBA00022619"/>
    </source>
</evidence>
<feature type="domain" description="CMP/dCMP-type deaminase" evidence="13">
    <location>
        <begin position="15"/>
        <end position="138"/>
    </location>
</feature>
<comment type="function">
    <text evidence="1">Converts 2,5-diamino-6-(ribosylamino)-4(3h)-pyrimidinone 5'-phosphate into 5-amino-6-(ribosylamino)-2,4(1h,3h)-pyrimidinedione 5'-phosphate.</text>
</comment>
<evidence type="ECO:0000313" key="15">
    <source>
        <dbReference type="Proteomes" id="UP000078389"/>
    </source>
</evidence>
<dbReference type="RefSeq" id="WP_067460756.1">
    <property type="nucleotide sequence ID" value="NZ_LVVY01000150.1"/>
</dbReference>
<dbReference type="SUPFAM" id="SSF53927">
    <property type="entry name" value="Cytidine deaminase-like"/>
    <property type="match status" value="1"/>
</dbReference>
<evidence type="ECO:0000256" key="4">
    <source>
        <dbReference type="ARBA" id="ARBA00005259"/>
    </source>
</evidence>
<gene>
    <name evidence="14" type="ORF">A3840_18760</name>
</gene>
<dbReference type="InterPro" id="IPR002734">
    <property type="entry name" value="RibDG_C"/>
</dbReference>
<dbReference type="GO" id="GO:0008703">
    <property type="term" value="F:5-amino-6-(5-phosphoribosylamino)uracil reductase activity"/>
    <property type="evidence" value="ECO:0007669"/>
    <property type="project" value="UniProtKB-EC"/>
</dbReference>
<dbReference type="CDD" id="cd01284">
    <property type="entry name" value="Riboflavin_deaminase-reductase"/>
    <property type="match status" value="1"/>
</dbReference>
<dbReference type="Gene3D" id="3.40.430.10">
    <property type="entry name" value="Dihydrofolate Reductase, subunit A"/>
    <property type="match status" value="1"/>
</dbReference>
<dbReference type="InterPro" id="IPR024072">
    <property type="entry name" value="DHFR-like_dom_sf"/>
</dbReference>
<proteinExistence type="inferred from homology"/>
<evidence type="ECO:0000256" key="6">
    <source>
        <dbReference type="ARBA" id="ARBA00012766"/>
    </source>
</evidence>
<evidence type="ECO:0000256" key="3">
    <source>
        <dbReference type="ARBA" id="ARBA00004910"/>
    </source>
</evidence>
<dbReference type="GO" id="GO:0008835">
    <property type="term" value="F:diaminohydroxyphosphoribosylaminopyrimidine deaminase activity"/>
    <property type="evidence" value="ECO:0007669"/>
    <property type="project" value="UniProtKB-EC"/>
</dbReference>
<protein>
    <recommendedName>
        <fullName evidence="8">Riboflavin biosynthesis protein RibD</fullName>
        <ecNumber evidence="7">1.1.1.193</ecNumber>
        <ecNumber evidence="6">3.5.4.26</ecNumber>
    </recommendedName>
</protein>
<sequence length="333" mass="35151">MGIAPQTSPDPDAIASGFRLALEAARAFEGATAPNPPVGCAILNAIGDVLAVAAHEKAGQGHAEARAIAQCRERGVIEAIHTLIVTLEPCNHFGRTPPCSQAIMETPAQHVWIGAEDPNDTVKGGGRQALVEAGIIVRSIAKLDHAEAAALAGCANRLIGPFAKRLRTGLPWITIKQALDATGSMIPPAGAKTFTSTTSLALAHRLRRRSDAILTGSGTILADAPLFTVRHVPDFAAKARHLVILDRRRRISADYLAASRQRGFLPVIAADLHTTLRHLGDIGALEVLVEAGPQVTASVRESGLWDEHIRITSIPGAEDGVEVIPNPSHTERT</sequence>
<evidence type="ECO:0000256" key="2">
    <source>
        <dbReference type="ARBA" id="ARBA00004882"/>
    </source>
</evidence>
<keyword evidence="10" id="KW-0479">Metal-binding</keyword>
<dbReference type="InterPro" id="IPR004794">
    <property type="entry name" value="Eubact_RibD"/>
</dbReference>
<evidence type="ECO:0000256" key="10">
    <source>
        <dbReference type="ARBA" id="ARBA00022723"/>
    </source>
</evidence>
<dbReference type="InterPro" id="IPR016192">
    <property type="entry name" value="APOBEC/CMP_deaminase_Zn-bd"/>
</dbReference>
<evidence type="ECO:0000259" key="13">
    <source>
        <dbReference type="PROSITE" id="PS51747"/>
    </source>
</evidence>
<evidence type="ECO:0000256" key="7">
    <source>
        <dbReference type="ARBA" id="ARBA00013173"/>
    </source>
</evidence>
<dbReference type="EC" id="1.1.1.193" evidence="7"/>
<organism evidence="14 15">
    <name type="scientific">Devosia elaeis</name>
    <dbReference type="NCBI Taxonomy" id="1770058"/>
    <lineage>
        <taxon>Bacteria</taxon>
        <taxon>Pseudomonadati</taxon>
        <taxon>Pseudomonadota</taxon>
        <taxon>Alphaproteobacteria</taxon>
        <taxon>Hyphomicrobiales</taxon>
        <taxon>Devosiaceae</taxon>
        <taxon>Devosia</taxon>
    </lineage>
</organism>
<dbReference type="UniPathway" id="UPA00275">
    <property type="reaction ID" value="UER00401"/>
</dbReference>
<evidence type="ECO:0000256" key="11">
    <source>
        <dbReference type="ARBA" id="ARBA00022833"/>
    </source>
</evidence>
<comment type="similarity">
    <text evidence="4">In the N-terminal section; belongs to the cytidine and deoxycytidylate deaminase family.</text>
</comment>
<evidence type="ECO:0000256" key="5">
    <source>
        <dbReference type="ARBA" id="ARBA00007417"/>
    </source>
</evidence>